<keyword evidence="1" id="KW-1133">Transmembrane helix</keyword>
<accession>A0A0E9WS84</accession>
<sequence>MLPRSKIDYVPYLSNHWFSFYFVPMTCLPCVLTGSALVILIMERIPVIHPFLHNNGLATDYFLCSCRSNTGPTCAISMATVLLELPHIVAQ</sequence>
<proteinExistence type="predicted"/>
<dbReference type="EMBL" id="GBXM01016167">
    <property type="protein sequence ID" value="JAH92410.1"/>
    <property type="molecule type" value="Transcribed_RNA"/>
</dbReference>
<reference evidence="2" key="2">
    <citation type="journal article" date="2015" name="Fish Shellfish Immunol.">
        <title>Early steps in the European eel (Anguilla anguilla)-Vibrio vulnificus interaction in the gills: Role of the RtxA13 toxin.</title>
        <authorList>
            <person name="Callol A."/>
            <person name="Pajuelo D."/>
            <person name="Ebbesson L."/>
            <person name="Teles M."/>
            <person name="MacKenzie S."/>
            <person name="Amaro C."/>
        </authorList>
    </citation>
    <scope>NUCLEOTIDE SEQUENCE</scope>
</reference>
<evidence type="ECO:0000256" key="1">
    <source>
        <dbReference type="SAM" id="Phobius"/>
    </source>
</evidence>
<protein>
    <submittedName>
        <fullName evidence="2">Uncharacterized protein</fullName>
    </submittedName>
</protein>
<name>A0A0E9WS84_ANGAN</name>
<evidence type="ECO:0000313" key="2">
    <source>
        <dbReference type="EMBL" id="JAH92410.1"/>
    </source>
</evidence>
<feature type="transmembrane region" description="Helical" evidence="1">
    <location>
        <begin position="20"/>
        <end position="42"/>
    </location>
</feature>
<organism evidence="2">
    <name type="scientific">Anguilla anguilla</name>
    <name type="common">European freshwater eel</name>
    <name type="synonym">Muraena anguilla</name>
    <dbReference type="NCBI Taxonomy" id="7936"/>
    <lineage>
        <taxon>Eukaryota</taxon>
        <taxon>Metazoa</taxon>
        <taxon>Chordata</taxon>
        <taxon>Craniata</taxon>
        <taxon>Vertebrata</taxon>
        <taxon>Euteleostomi</taxon>
        <taxon>Actinopterygii</taxon>
        <taxon>Neopterygii</taxon>
        <taxon>Teleostei</taxon>
        <taxon>Anguilliformes</taxon>
        <taxon>Anguillidae</taxon>
        <taxon>Anguilla</taxon>
    </lineage>
</organism>
<keyword evidence="1" id="KW-0812">Transmembrane</keyword>
<keyword evidence="1" id="KW-0472">Membrane</keyword>
<reference evidence="2" key="1">
    <citation type="submission" date="2014-11" db="EMBL/GenBank/DDBJ databases">
        <authorList>
            <person name="Amaro Gonzalez C."/>
        </authorList>
    </citation>
    <scope>NUCLEOTIDE SEQUENCE</scope>
</reference>
<dbReference type="AlphaFoldDB" id="A0A0E9WS84"/>